<dbReference type="EMBL" id="LACI01000011">
    <property type="protein sequence ID" value="KJU87785.1"/>
    <property type="molecule type" value="Genomic_DNA"/>
</dbReference>
<comment type="caution">
    <text evidence="1">The sequence shown here is derived from an EMBL/GenBank/DDBJ whole genome shotgun (WGS) entry which is preliminary data.</text>
</comment>
<keyword evidence="2" id="KW-1185">Reference proteome</keyword>
<evidence type="ECO:0000313" key="1">
    <source>
        <dbReference type="EMBL" id="KJU87785.1"/>
    </source>
</evidence>
<accession>A0A0F3H0Z1</accession>
<protein>
    <submittedName>
        <fullName evidence="1">Uncharacterized protein</fullName>
    </submittedName>
</protein>
<dbReference type="AlphaFoldDB" id="A0A0F3H0Z1"/>
<evidence type="ECO:0000313" key="2">
    <source>
        <dbReference type="Proteomes" id="UP000033423"/>
    </source>
</evidence>
<gene>
    <name evidence="1" type="ORF">MBAV_000022</name>
</gene>
<sequence>MLSAGLTIPLAKGLQLQPLVQFWYPLSSKAHRSINGVSYNPNGRLDSTVVYGLNLIYTF</sequence>
<organism evidence="1 2">
    <name type="scientific">Candidatus Magnetobacterium bavaricum</name>
    <dbReference type="NCBI Taxonomy" id="29290"/>
    <lineage>
        <taxon>Bacteria</taxon>
        <taxon>Pseudomonadati</taxon>
        <taxon>Nitrospirota</taxon>
        <taxon>Thermodesulfovibrionia</taxon>
        <taxon>Thermodesulfovibrionales</taxon>
        <taxon>Candidatus Magnetobacteriaceae</taxon>
        <taxon>Candidatus Magnetobacterium</taxon>
    </lineage>
</organism>
<dbReference type="Proteomes" id="UP000033423">
    <property type="component" value="Unassembled WGS sequence"/>
</dbReference>
<proteinExistence type="predicted"/>
<name>A0A0F3H0Z1_9BACT</name>
<reference evidence="1 2" key="1">
    <citation type="submission" date="2015-02" db="EMBL/GenBank/DDBJ databases">
        <title>Single-cell genomics of uncultivated deep-branching MTB reveals a conserved set of magnetosome genes.</title>
        <authorList>
            <person name="Kolinko S."/>
            <person name="Richter M."/>
            <person name="Glockner F.O."/>
            <person name="Brachmann A."/>
            <person name="Schuler D."/>
        </authorList>
    </citation>
    <scope>NUCLEOTIDE SEQUENCE [LARGE SCALE GENOMIC DNA]</scope>
    <source>
        <strain evidence="1">TM-1</strain>
    </source>
</reference>